<organism evidence="11 12">
    <name type="scientific">Novymonas esmeraldas</name>
    <dbReference type="NCBI Taxonomy" id="1808958"/>
    <lineage>
        <taxon>Eukaryota</taxon>
        <taxon>Discoba</taxon>
        <taxon>Euglenozoa</taxon>
        <taxon>Kinetoplastea</taxon>
        <taxon>Metakinetoplastina</taxon>
        <taxon>Trypanosomatida</taxon>
        <taxon>Trypanosomatidae</taxon>
        <taxon>Novymonas</taxon>
    </lineage>
</organism>
<keyword evidence="11" id="KW-0808">Transferase</keyword>
<dbReference type="Gene3D" id="3.30.200.20">
    <property type="entry name" value="Phosphorylase Kinase, domain 1"/>
    <property type="match status" value="1"/>
</dbReference>
<dbReference type="InterPro" id="IPR000719">
    <property type="entry name" value="Prot_kinase_dom"/>
</dbReference>
<evidence type="ECO:0000256" key="3">
    <source>
        <dbReference type="ARBA" id="ARBA00022771"/>
    </source>
</evidence>
<keyword evidence="8" id="KW-0723">Serine/threonine-protein kinase</keyword>
<dbReference type="Pfam" id="PF01363">
    <property type="entry name" value="FYVE"/>
    <property type="match status" value="1"/>
</dbReference>
<evidence type="ECO:0000313" key="11">
    <source>
        <dbReference type="EMBL" id="KAK7197713.1"/>
    </source>
</evidence>
<dbReference type="GO" id="GO:0005524">
    <property type="term" value="F:ATP binding"/>
    <property type="evidence" value="ECO:0007669"/>
    <property type="project" value="UniProtKB-UniRule"/>
</dbReference>
<dbReference type="SMART" id="SM00220">
    <property type="entry name" value="S_TKc"/>
    <property type="match status" value="1"/>
</dbReference>
<proteinExistence type="inferred from homology"/>
<evidence type="ECO:0000259" key="9">
    <source>
        <dbReference type="PROSITE" id="PS50011"/>
    </source>
</evidence>
<dbReference type="SUPFAM" id="SSF57903">
    <property type="entry name" value="FYVE/PHD zinc finger"/>
    <property type="match status" value="1"/>
</dbReference>
<dbReference type="AlphaFoldDB" id="A0AAW0EU69"/>
<dbReference type="PROSITE" id="PS50178">
    <property type="entry name" value="ZF_FYVE"/>
    <property type="match status" value="1"/>
</dbReference>
<dbReference type="Gene3D" id="3.30.40.10">
    <property type="entry name" value="Zinc/RING finger domain, C3HC4 (zinc finger)"/>
    <property type="match status" value="1"/>
</dbReference>
<name>A0AAW0EU69_9TRYP</name>
<dbReference type="InterPro" id="IPR045269">
    <property type="entry name" value="Atg1-like"/>
</dbReference>
<dbReference type="PANTHER" id="PTHR24348">
    <property type="entry name" value="SERINE/THREONINE-PROTEIN KINASE UNC-51-RELATED"/>
    <property type="match status" value="1"/>
</dbReference>
<dbReference type="GO" id="GO:0004674">
    <property type="term" value="F:protein serine/threonine kinase activity"/>
    <property type="evidence" value="ECO:0007669"/>
    <property type="project" value="UniProtKB-KW"/>
</dbReference>
<accession>A0AAW0EU69</accession>
<dbReference type="InterPro" id="IPR008271">
    <property type="entry name" value="Ser/Thr_kinase_AS"/>
</dbReference>
<evidence type="ECO:0000256" key="4">
    <source>
        <dbReference type="ARBA" id="ARBA00022833"/>
    </source>
</evidence>
<evidence type="ECO:0000256" key="1">
    <source>
        <dbReference type="ARBA" id="ARBA00022723"/>
    </source>
</evidence>
<keyword evidence="12" id="KW-1185">Reference proteome</keyword>
<dbReference type="EMBL" id="JAECZO010000116">
    <property type="protein sequence ID" value="KAK7197713.1"/>
    <property type="molecule type" value="Genomic_DNA"/>
</dbReference>
<feature type="domain" description="FYVE-type" evidence="10">
    <location>
        <begin position="32"/>
        <end position="75"/>
    </location>
</feature>
<keyword evidence="11" id="KW-0418">Kinase</keyword>
<protein>
    <submittedName>
        <fullName evidence="11">Protein kinase</fullName>
    </submittedName>
</protein>
<dbReference type="GO" id="GO:0005737">
    <property type="term" value="C:cytoplasm"/>
    <property type="evidence" value="ECO:0007669"/>
    <property type="project" value="TreeGrafter"/>
</dbReference>
<reference evidence="11 12" key="1">
    <citation type="journal article" date="2021" name="MBio">
        <title>A New Model Trypanosomatid, Novymonas esmeraldas: Genomic Perception of Its 'Candidatus Pandoraea novymonadis' Endosymbiont.</title>
        <authorList>
            <person name="Zakharova A."/>
            <person name="Saura A."/>
            <person name="Butenko A."/>
            <person name="Podesvova L."/>
            <person name="Warmusova S."/>
            <person name="Kostygov A.Y."/>
            <person name="Nenarokova A."/>
            <person name="Lukes J."/>
            <person name="Opperdoes F.R."/>
            <person name="Yurchenko V."/>
        </authorList>
    </citation>
    <scope>NUCLEOTIDE SEQUENCE [LARGE SCALE GENOMIC DNA]</scope>
    <source>
        <strain evidence="11 12">E262AT.01</strain>
    </source>
</reference>
<evidence type="ECO:0000256" key="7">
    <source>
        <dbReference type="PROSITE-ProRule" id="PRU10141"/>
    </source>
</evidence>
<keyword evidence="2 7" id="KW-0547">Nucleotide-binding</keyword>
<comment type="similarity">
    <text evidence="8">Belongs to the protein kinase superfamily.</text>
</comment>
<dbReference type="SUPFAM" id="SSF56112">
    <property type="entry name" value="Protein kinase-like (PK-like)"/>
    <property type="match status" value="1"/>
</dbReference>
<dbReference type="PROSITE" id="PS00107">
    <property type="entry name" value="PROTEIN_KINASE_ATP"/>
    <property type="match status" value="1"/>
</dbReference>
<keyword evidence="3 6" id="KW-0863">Zinc-finger</keyword>
<dbReference type="GO" id="GO:0010506">
    <property type="term" value="P:regulation of autophagy"/>
    <property type="evidence" value="ECO:0007669"/>
    <property type="project" value="InterPro"/>
</dbReference>
<gene>
    <name evidence="11" type="ORF">NESM_000723300</name>
</gene>
<keyword evidence="5 7" id="KW-0067">ATP-binding</keyword>
<dbReference type="Pfam" id="PF00069">
    <property type="entry name" value="Pkinase"/>
    <property type="match status" value="1"/>
</dbReference>
<dbReference type="Proteomes" id="UP001430356">
    <property type="component" value="Unassembled WGS sequence"/>
</dbReference>
<keyword evidence="4" id="KW-0862">Zinc</keyword>
<dbReference type="InterPro" id="IPR011009">
    <property type="entry name" value="Kinase-like_dom_sf"/>
</dbReference>
<evidence type="ECO:0000259" key="10">
    <source>
        <dbReference type="PROSITE" id="PS50178"/>
    </source>
</evidence>
<dbReference type="InterPro" id="IPR000306">
    <property type="entry name" value="Znf_FYVE"/>
</dbReference>
<dbReference type="InterPro" id="IPR011011">
    <property type="entry name" value="Znf_FYVE_PHD"/>
</dbReference>
<dbReference type="PROSITE" id="PS00108">
    <property type="entry name" value="PROTEIN_KINASE_ST"/>
    <property type="match status" value="1"/>
</dbReference>
<dbReference type="InterPro" id="IPR017441">
    <property type="entry name" value="Protein_kinase_ATP_BS"/>
</dbReference>
<feature type="binding site" evidence="7">
    <location>
        <position position="172"/>
    </location>
    <ligand>
        <name>ATP</name>
        <dbReference type="ChEBI" id="CHEBI:30616"/>
    </ligand>
</feature>
<keyword evidence="1" id="KW-0479">Metal-binding</keyword>
<evidence type="ECO:0000256" key="2">
    <source>
        <dbReference type="ARBA" id="ARBA00022741"/>
    </source>
</evidence>
<evidence type="ECO:0000256" key="5">
    <source>
        <dbReference type="ARBA" id="ARBA00022840"/>
    </source>
</evidence>
<evidence type="ECO:0000256" key="6">
    <source>
        <dbReference type="PROSITE-ProRule" id="PRU00091"/>
    </source>
</evidence>
<dbReference type="SMART" id="SM00064">
    <property type="entry name" value="FYVE"/>
    <property type="match status" value="1"/>
</dbReference>
<dbReference type="InterPro" id="IPR017455">
    <property type="entry name" value="Znf_FYVE-rel"/>
</dbReference>
<dbReference type="Gene3D" id="1.10.510.10">
    <property type="entry name" value="Transferase(Phosphotransferase) domain 1"/>
    <property type="match status" value="1"/>
</dbReference>
<evidence type="ECO:0000313" key="12">
    <source>
        <dbReference type="Proteomes" id="UP001430356"/>
    </source>
</evidence>
<dbReference type="GO" id="GO:0008270">
    <property type="term" value="F:zinc ion binding"/>
    <property type="evidence" value="ECO:0007669"/>
    <property type="project" value="UniProtKB-KW"/>
</dbReference>
<sequence>MQSSTGTSCELVTPGAVWQDESGVCVCSGRRCGRRFNRLFCLKHHCRWCGRVYCDACAPKRAAHKQQLLRQCNRCRLPPIFRHSWNARTRAMDCTPFDCIVSYLTPRSITALLQSCHTMLSEFPVSGYPFCDTIQQRYPSFYPGAQVGRGTFGTVFKCEDRTAADRRRVILKCVSKATNLTYTRWQSAITELRILQVAQHPNVAHVLGAFQTREDLVIIMEAGEGGTARRAAACVREYGRAAEAAFTANLVEGVAAGLDYLYREKGIIHRDIKLDNIVLSADLSTPMIIDFGLAEFVTTEKEQWYVVGGTRNYAAPESVAAVASGNVNVQATGLTMHKGDLFSLGVVAYYLLSGQRPFQGRTFEKIHEEMRRGVTCAGPHWDGVSADGRRLVEALLSYDPAQRPDYAAIKANPFIASRTAGVAAIQMRQNARHLLDAEAAHAEWVALEPSELTAAWEEEEGASSTTSAMPMPAPRRWYHACSPHVVLPHH</sequence>
<comment type="caution">
    <text evidence="11">The sequence shown here is derived from an EMBL/GenBank/DDBJ whole genome shotgun (WGS) entry which is preliminary data.</text>
</comment>
<dbReference type="PROSITE" id="PS50011">
    <property type="entry name" value="PROTEIN_KINASE_DOM"/>
    <property type="match status" value="1"/>
</dbReference>
<feature type="domain" description="Protein kinase" evidence="9">
    <location>
        <begin position="141"/>
        <end position="415"/>
    </location>
</feature>
<dbReference type="InterPro" id="IPR013083">
    <property type="entry name" value="Znf_RING/FYVE/PHD"/>
</dbReference>
<evidence type="ECO:0000256" key="8">
    <source>
        <dbReference type="RuleBase" id="RU000304"/>
    </source>
</evidence>